<dbReference type="EMBL" id="BAAATD010000006">
    <property type="protein sequence ID" value="GAA2608843.1"/>
    <property type="molecule type" value="Genomic_DNA"/>
</dbReference>
<accession>A0ABP6CDM3</accession>
<dbReference type="SMART" id="SM00530">
    <property type="entry name" value="HTH_XRE"/>
    <property type="match status" value="1"/>
</dbReference>
<proteinExistence type="predicted"/>
<dbReference type="PANTHER" id="PTHR35010">
    <property type="entry name" value="BLL4672 PROTEIN-RELATED"/>
    <property type="match status" value="1"/>
</dbReference>
<sequence>MRNGASRYIALVSDNELGTFLRLRREALKPTEVGLPEGSRRRTPGLRRSELSMLAGISVEYLTRLEQGRDRHPSAQVLGALADALRLSTDDRVHLRHLAKKSSGGLGALCPGALAPPSKSVRPTVRVLLERLEPAPAVLLNRLGDVLAYTTGYERLVRPLGLLDAERPNILRFTFTDSRARAAYPDWGRIADELVMDLRYRSDCTDPHIAGFVDELMVLAGPAFSDRLAMPTRPPAPLPVERLAHPEAGELRLSREVLELNETDGQRLIVHLPADDATSAALDHLTGRQPGALRVVTA</sequence>
<dbReference type="InterPro" id="IPR001387">
    <property type="entry name" value="Cro/C1-type_HTH"/>
</dbReference>
<dbReference type="Pfam" id="PF13560">
    <property type="entry name" value="HTH_31"/>
    <property type="match status" value="1"/>
</dbReference>
<protein>
    <submittedName>
        <fullName evidence="2">Helix-turn-helix transcriptional regulator</fullName>
    </submittedName>
</protein>
<keyword evidence="3" id="KW-1185">Reference proteome</keyword>
<dbReference type="Gene3D" id="1.10.260.40">
    <property type="entry name" value="lambda repressor-like DNA-binding domains"/>
    <property type="match status" value="1"/>
</dbReference>
<reference evidence="3" key="1">
    <citation type="journal article" date="2019" name="Int. J. Syst. Evol. Microbiol.">
        <title>The Global Catalogue of Microorganisms (GCM) 10K type strain sequencing project: providing services to taxonomists for standard genome sequencing and annotation.</title>
        <authorList>
            <consortium name="The Broad Institute Genomics Platform"/>
            <consortium name="The Broad Institute Genome Sequencing Center for Infectious Disease"/>
            <person name="Wu L."/>
            <person name="Ma J."/>
        </authorList>
    </citation>
    <scope>NUCLEOTIDE SEQUENCE [LARGE SCALE GENOMIC DNA]</scope>
    <source>
        <strain evidence="3">JCM 6833</strain>
    </source>
</reference>
<dbReference type="PANTHER" id="PTHR35010:SF2">
    <property type="entry name" value="BLL4672 PROTEIN"/>
    <property type="match status" value="1"/>
</dbReference>
<feature type="domain" description="HTH cro/C1-type" evidence="1">
    <location>
        <begin position="45"/>
        <end position="92"/>
    </location>
</feature>
<dbReference type="Gene3D" id="3.30.450.180">
    <property type="match status" value="1"/>
</dbReference>
<dbReference type="InterPro" id="IPR041413">
    <property type="entry name" value="MLTR_LBD"/>
</dbReference>
<comment type="caution">
    <text evidence="2">The sequence shown here is derived from an EMBL/GenBank/DDBJ whole genome shotgun (WGS) entry which is preliminary data.</text>
</comment>
<name>A0ABP6CDM3_9ACTN</name>
<evidence type="ECO:0000313" key="2">
    <source>
        <dbReference type="EMBL" id="GAA2608843.1"/>
    </source>
</evidence>
<dbReference type="CDD" id="cd00093">
    <property type="entry name" value="HTH_XRE"/>
    <property type="match status" value="1"/>
</dbReference>
<dbReference type="InterPro" id="IPR010982">
    <property type="entry name" value="Lambda_DNA-bd_dom_sf"/>
</dbReference>
<dbReference type="Proteomes" id="UP001501509">
    <property type="component" value="Unassembled WGS sequence"/>
</dbReference>
<evidence type="ECO:0000259" key="1">
    <source>
        <dbReference type="PROSITE" id="PS50943"/>
    </source>
</evidence>
<gene>
    <name evidence="2" type="ORF">GCM10010411_48860</name>
</gene>
<organism evidence="2 3">
    <name type="scientific">Actinomadura fulvescens</name>
    <dbReference type="NCBI Taxonomy" id="46160"/>
    <lineage>
        <taxon>Bacteria</taxon>
        <taxon>Bacillati</taxon>
        <taxon>Actinomycetota</taxon>
        <taxon>Actinomycetes</taxon>
        <taxon>Streptosporangiales</taxon>
        <taxon>Thermomonosporaceae</taxon>
        <taxon>Actinomadura</taxon>
    </lineage>
</organism>
<dbReference type="SUPFAM" id="SSF47413">
    <property type="entry name" value="lambda repressor-like DNA-binding domains"/>
    <property type="match status" value="1"/>
</dbReference>
<dbReference type="Pfam" id="PF17765">
    <property type="entry name" value="MLTR_LBD"/>
    <property type="match status" value="1"/>
</dbReference>
<dbReference type="PROSITE" id="PS50943">
    <property type="entry name" value="HTH_CROC1"/>
    <property type="match status" value="1"/>
</dbReference>
<evidence type="ECO:0000313" key="3">
    <source>
        <dbReference type="Proteomes" id="UP001501509"/>
    </source>
</evidence>